<proteinExistence type="predicted"/>
<dbReference type="GeneID" id="98657240"/>
<dbReference type="AlphaFoldDB" id="A0A6N6NTP6"/>
<dbReference type="EMBL" id="WAJR01000003">
    <property type="protein sequence ID" value="KAB1642035.1"/>
    <property type="molecule type" value="Genomic_DNA"/>
</dbReference>
<organism evidence="1 2">
    <name type="scientific">Ellagibacter isourolithinifaciens</name>
    <dbReference type="NCBI Taxonomy" id="2137581"/>
    <lineage>
        <taxon>Bacteria</taxon>
        <taxon>Bacillati</taxon>
        <taxon>Actinomycetota</taxon>
        <taxon>Coriobacteriia</taxon>
        <taxon>Eggerthellales</taxon>
        <taxon>Eggerthellaceae</taxon>
        <taxon>Ellagibacter</taxon>
    </lineage>
</organism>
<gene>
    <name evidence="1" type="ORF">F8C90_02345</name>
</gene>
<accession>A0A6N6NTP6</accession>
<dbReference type="OrthoDB" id="3176866at2"/>
<comment type="caution">
    <text evidence="1">The sequence shown here is derived from an EMBL/GenBank/DDBJ whole genome shotgun (WGS) entry which is preliminary data.</text>
</comment>
<protein>
    <submittedName>
        <fullName evidence="1">Uncharacterized protein</fullName>
    </submittedName>
</protein>
<sequence>MAEVPVDKRFRGSVRLVTLLLWRIAKSTNVEDGFRAARELKMFDAENEAFTRRCFALDAQLEAGEELAEPLTMELVDELQACAIRLNSADPA</sequence>
<dbReference type="Proteomes" id="UP000468668">
    <property type="component" value="Unassembled WGS sequence"/>
</dbReference>
<reference evidence="1 2" key="1">
    <citation type="submission" date="2019-09" db="EMBL/GenBank/DDBJ databases">
        <title>Whole genome shotgun sequencing (WGS) of Ellagibacter isourolithinifaciens DSM 104140(T) and Adlercreutzia muris DSM 29508(T).</title>
        <authorList>
            <person name="Stoll D.A."/>
            <person name="Danylec N."/>
            <person name="Huch M."/>
        </authorList>
    </citation>
    <scope>NUCLEOTIDE SEQUENCE [LARGE SCALE GENOMIC DNA]</scope>
    <source>
        <strain evidence="1 2">DSM 104140</strain>
    </source>
</reference>
<dbReference type="RefSeq" id="WP_158048845.1">
    <property type="nucleotide sequence ID" value="NZ_DBEYOF010000010.1"/>
</dbReference>
<evidence type="ECO:0000313" key="1">
    <source>
        <dbReference type="EMBL" id="KAB1642035.1"/>
    </source>
</evidence>
<name>A0A6N6NTP6_9ACTN</name>
<keyword evidence="2" id="KW-1185">Reference proteome</keyword>
<evidence type="ECO:0000313" key="2">
    <source>
        <dbReference type="Proteomes" id="UP000468668"/>
    </source>
</evidence>